<protein>
    <submittedName>
        <fullName evidence="1">Uncharacterized protein</fullName>
    </submittedName>
</protein>
<name>A0AAD5QG52_PARTN</name>
<reference evidence="1" key="1">
    <citation type="submission" date="2021-06" db="EMBL/GenBank/DDBJ databases">
        <title>Parelaphostrongylus tenuis whole genome reference sequence.</title>
        <authorList>
            <person name="Garwood T.J."/>
            <person name="Larsen P.A."/>
            <person name="Fountain-Jones N.M."/>
            <person name="Garbe J.R."/>
            <person name="Macchietto M.G."/>
            <person name="Kania S.A."/>
            <person name="Gerhold R.W."/>
            <person name="Richards J.E."/>
            <person name="Wolf T.M."/>
        </authorList>
    </citation>
    <scope>NUCLEOTIDE SEQUENCE</scope>
    <source>
        <strain evidence="1">MNPRO001-30</strain>
        <tissue evidence="1">Meninges</tissue>
    </source>
</reference>
<dbReference type="AlphaFoldDB" id="A0AAD5QG52"/>
<gene>
    <name evidence="1" type="ORF">KIN20_006687</name>
</gene>
<sequence length="139" mass="15837">VENGQKIALHTAGKQAAGVLQTRCQSRFIRTNYDHIHSTVRLVKPAAVEYPFILRSSLSNIRNRVIRLFDYIDETRVASLKVQQGMRLEIVFDTFFHVVTQHFSGHEDCIALLDCGLRVREKKYHKIIAVSDSSLPTAD</sequence>
<evidence type="ECO:0000313" key="1">
    <source>
        <dbReference type="EMBL" id="KAJ1350803.1"/>
    </source>
</evidence>
<dbReference type="Proteomes" id="UP001196413">
    <property type="component" value="Unassembled WGS sequence"/>
</dbReference>
<proteinExistence type="predicted"/>
<accession>A0AAD5QG52</accession>
<dbReference type="EMBL" id="JAHQIW010000944">
    <property type="protein sequence ID" value="KAJ1350803.1"/>
    <property type="molecule type" value="Genomic_DNA"/>
</dbReference>
<comment type="caution">
    <text evidence="1">The sequence shown here is derived from an EMBL/GenBank/DDBJ whole genome shotgun (WGS) entry which is preliminary data.</text>
</comment>
<evidence type="ECO:0000313" key="2">
    <source>
        <dbReference type="Proteomes" id="UP001196413"/>
    </source>
</evidence>
<keyword evidence="2" id="KW-1185">Reference proteome</keyword>
<organism evidence="1 2">
    <name type="scientific">Parelaphostrongylus tenuis</name>
    <name type="common">Meningeal worm</name>
    <dbReference type="NCBI Taxonomy" id="148309"/>
    <lineage>
        <taxon>Eukaryota</taxon>
        <taxon>Metazoa</taxon>
        <taxon>Ecdysozoa</taxon>
        <taxon>Nematoda</taxon>
        <taxon>Chromadorea</taxon>
        <taxon>Rhabditida</taxon>
        <taxon>Rhabditina</taxon>
        <taxon>Rhabditomorpha</taxon>
        <taxon>Strongyloidea</taxon>
        <taxon>Metastrongylidae</taxon>
        <taxon>Parelaphostrongylus</taxon>
    </lineage>
</organism>
<feature type="non-terminal residue" evidence="1">
    <location>
        <position position="139"/>
    </location>
</feature>